<evidence type="ECO:0000313" key="1">
    <source>
        <dbReference type="EMBL" id="KYF83943.1"/>
    </source>
</evidence>
<proteinExistence type="predicted"/>
<gene>
    <name evidence="1" type="ORF">BE17_24045</name>
</gene>
<protein>
    <submittedName>
        <fullName evidence="1">Uncharacterized protein</fullName>
    </submittedName>
</protein>
<dbReference type="EMBL" id="JEMB01002026">
    <property type="protein sequence ID" value="KYF83943.1"/>
    <property type="molecule type" value="Genomic_DNA"/>
</dbReference>
<dbReference type="Proteomes" id="UP000075635">
    <property type="component" value="Unassembled WGS sequence"/>
</dbReference>
<dbReference type="AlphaFoldDB" id="A0A150RUR9"/>
<sequence>MPSSCGARRMCDVAAGITDRILTNVPIRQWVLSLPHELRGLAAAKPDVLIALVRGAEDALERRTAP</sequence>
<accession>A0A150RUR9</accession>
<reference evidence="1 2" key="1">
    <citation type="submission" date="2014-02" db="EMBL/GenBank/DDBJ databases">
        <title>The small core and large imbalanced accessory genome model reveals a collaborative survival strategy of Sorangium cellulosum strains in nature.</title>
        <authorList>
            <person name="Han K."/>
            <person name="Peng R."/>
            <person name="Blom J."/>
            <person name="Li Y.-Z."/>
        </authorList>
    </citation>
    <scope>NUCLEOTIDE SEQUENCE [LARGE SCALE GENOMIC DNA]</scope>
    <source>
        <strain evidence="1 2">So0011-07</strain>
    </source>
</reference>
<evidence type="ECO:0000313" key="2">
    <source>
        <dbReference type="Proteomes" id="UP000075635"/>
    </source>
</evidence>
<name>A0A150RUR9_SORCE</name>
<organism evidence="1 2">
    <name type="scientific">Sorangium cellulosum</name>
    <name type="common">Polyangium cellulosum</name>
    <dbReference type="NCBI Taxonomy" id="56"/>
    <lineage>
        <taxon>Bacteria</taxon>
        <taxon>Pseudomonadati</taxon>
        <taxon>Myxococcota</taxon>
        <taxon>Polyangia</taxon>
        <taxon>Polyangiales</taxon>
        <taxon>Polyangiaceae</taxon>
        <taxon>Sorangium</taxon>
    </lineage>
</organism>
<comment type="caution">
    <text evidence="1">The sequence shown here is derived from an EMBL/GenBank/DDBJ whole genome shotgun (WGS) entry which is preliminary data.</text>
</comment>